<dbReference type="PANTHER" id="PTHR10961">
    <property type="entry name" value="PEROXISOMAL SARCOSINE OXIDASE"/>
    <property type="match status" value="1"/>
</dbReference>
<evidence type="ECO:0000313" key="7">
    <source>
        <dbReference type="Proteomes" id="UP000243524"/>
    </source>
</evidence>
<keyword evidence="7" id="KW-1185">Reference proteome</keyword>
<keyword evidence="2" id="KW-0285">Flavoprotein</keyword>
<evidence type="ECO:0000256" key="3">
    <source>
        <dbReference type="ARBA" id="ARBA00022827"/>
    </source>
</evidence>
<evidence type="ECO:0000256" key="1">
    <source>
        <dbReference type="ARBA" id="ARBA00001974"/>
    </source>
</evidence>
<dbReference type="Gene3D" id="3.50.50.60">
    <property type="entry name" value="FAD/NAD(P)-binding domain"/>
    <property type="match status" value="1"/>
</dbReference>
<evidence type="ECO:0000256" key="4">
    <source>
        <dbReference type="ARBA" id="ARBA00023002"/>
    </source>
</evidence>
<dbReference type="RefSeq" id="WP_101331514.1">
    <property type="nucleotide sequence ID" value="NZ_PJNH01000002.1"/>
</dbReference>
<sequence>MAYDVIIIGAGSMGMSASYYLAKRGARVLMIDRYDPPHSEGAHHGDTRLIRHAYGEGSSYVPMALRAQELWEELNEISDKNIFHKTGVLNVGTENSSFLKNVAQSAESYNLRLEKLTHSQVNDRWPGFALHENLMGYFEPDSGVLMSENIIESYKKLAMEYEIDYLPNTEVQSICSDEEGIRITFNDMEVNASKLIISAGKGTNKVLSLLNEQLPLTTVRKTFSWFETNEAIYQSSEFPGWAYDNGNQTYYGFPSIEGKGLKIGRHDKGEVVEDADNLEEFGTFESDQDDVETIQSHLLSQSHELTEGKVCTYTNTPDGDFIIDHLPGRENIIVACGFSGHGFKFSSVIGEILSEIVLDEKTKLDIVPFRIDRFE</sequence>
<feature type="domain" description="FAD dependent oxidoreductase" evidence="5">
    <location>
        <begin position="4"/>
        <end position="355"/>
    </location>
</feature>
<dbReference type="InterPro" id="IPR006076">
    <property type="entry name" value="FAD-dep_OxRdtase"/>
</dbReference>
<dbReference type="Gene3D" id="3.30.9.10">
    <property type="entry name" value="D-Amino Acid Oxidase, subunit A, domain 2"/>
    <property type="match status" value="1"/>
</dbReference>
<organism evidence="6 7">
    <name type="scientific">Halalkalibacillus sediminis</name>
    <dbReference type="NCBI Taxonomy" id="2018042"/>
    <lineage>
        <taxon>Bacteria</taxon>
        <taxon>Bacillati</taxon>
        <taxon>Bacillota</taxon>
        <taxon>Bacilli</taxon>
        <taxon>Bacillales</taxon>
        <taxon>Bacillaceae</taxon>
        <taxon>Halalkalibacillus</taxon>
    </lineage>
</organism>
<dbReference type="GO" id="GO:0005829">
    <property type="term" value="C:cytosol"/>
    <property type="evidence" value="ECO:0007669"/>
    <property type="project" value="TreeGrafter"/>
</dbReference>
<dbReference type="Proteomes" id="UP000243524">
    <property type="component" value="Unassembled WGS sequence"/>
</dbReference>
<evidence type="ECO:0000259" key="5">
    <source>
        <dbReference type="Pfam" id="PF01266"/>
    </source>
</evidence>
<dbReference type="OrthoDB" id="9794226at2"/>
<dbReference type="PANTHER" id="PTHR10961:SF7">
    <property type="entry name" value="FAD DEPENDENT OXIDOREDUCTASE DOMAIN-CONTAINING PROTEIN"/>
    <property type="match status" value="1"/>
</dbReference>
<comment type="cofactor">
    <cofactor evidence="1">
        <name>FAD</name>
        <dbReference type="ChEBI" id="CHEBI:57692"/>
    </cofactor>
</comment>
<gene>
    <name evidence="6" type="ORF">CEY16_08245</name>
</gene>
<dbReference type="Pfam" id="PF01266">
    <property type="entry name" value="DAO"/>
    <property type="match status" value="1"/>
</dbReference>
<comment type="caution">
    <text evidence="6">The sequence shown here is derived from an EMBL/GenBank/DDBJ whole genome shotgun (WGS) entry which is preliminary data.</text>
</comment>
<dbReference type="SUPFAM" id="SSF51905">
    <property type="entry name" value="FAD/NAD(P)-binding domain"/>
    <property type="match status" value="1"/>
</dbReference>
<dbReference type="NCBIfam" id="NF008425">
    <property type="entry name" value="PRK11259.1"/>
    <property type="match status" value="1"/>
</dbReference>
<evidence type="ECO:0000313" key="6">
    <source>
        <dbReference type="EMBL" id="PKR77906.1"/>
    </source>
</evidence>
<dbReference type="AlphaFoldDB" id="A0A2I0QUA5"/>
<keyword evidence="3" id="KW-0274">FAD</keyword>
<dbReference type="GO" id="GO:0008115">
    <property type="term" value="F:sarcosine oxidase activity"/>
    <property type="evidence" value="ECO:0007669"/>
    <property type="project" value="TreeGrafter"/>
</dbReference>
<keyword evidence="4" id="KW-0560">Oxidoreductase</keyword>
<protein>
    <submittedName>
        <fullName evidence="6">N-methyl-L-tryptophan oxidase</fullName>
    </submittedName>
</protein>
<dbReference type="InterPro" id="IPR045170">
    <property type="entry name" value="MTOX"/>
</dbReference>
<dbReference type="GO" id="GO:0050660">
    <property type="term" value="F:flavin adenine dinucleotide binding"/>
    <property type="evidence" value="ECO:0007669"/>
    <property type="project" value="InterPro"/>
</dbReference>
<name>A0A2I0QUA5_9BACI</name>
<proteinExistence type="predicted"/>
<dbReference type="SUPFAM" id="SSF54373">
    <property type="entry name" value="FAD-linked reductases, C-terminal domain"/>
    <property type="match status" value="1"/>
</dbReference>
<dbReference type="InterPro" id="IPR036188">
    <property type="entry name" value="FAD/NAD-bd_sf"/>
</dbReference>
<accession>A0A2I0QUA5</accession>
<dbReference type="EMBL" id="PJNH01000002">
    <property type="protein sequence ID" value="PKR77906.1"/>
    <property type="molecule type" value="Genomic_DNA"/>
</dbReference>
<evidence type="ECO:0000256" key="2">
    <source>
        <dbReference type="ARBA" id="ARBA00022630"/>
    </source>
</evidence>
<reference evidence="6 7" key="1">
    <citation type="submission" date="2017-06" db="EMBL/GenBank/DDBJ databases">
        <title>the draft geome sequence of Illustriluteabacillus marina B3227.</title>
        <authorList>
            <person name="He R.-H."/>
            <person name="Du Z.-J."/>
        </authorList>
    </citation>
    <scope>NUCLEOTIDE SEQUENCE [LARGE SCALE GENOMIC DNA]</scope>
    <source>
        <strain evidence="6 7">B3227</strain>
    </source>
</reference>